<keyword evidence="3" id="KW-1185">Reference proteome</keyword>
<comment type="caution">
    <text evidence="2">The sequence shown here is derived from an EMBL/GenBank/DDBJ whole genome shotgun (WGS) entry which is preliminary data.</text>
</comment>
<reference evidence="3" key="1">
    <citation type="journal article" date="2019" name="Int. J. Syst. Evol. Microbiol.">
        <title>The Global Catalogue of Microorganisms (GCM) 10K type strain sequencing project: providing services to taxonomists for standard genome sequencing and annotation.</title>
        <authorList>
            <consortium name="The Broad Institute Genomics Platform"/>
            <consortium name="The Broad Institute Genome Sequencing Center for Infectious Disease"/>
            <person name="Wu L."/>
            <person name="Ma J."/>
        </authorList>
    </citation>
    <scope>NUCLEOTIDE SEQUENCE [LARGE SCALE GENOMIC DNA]</scope>
    <source>
        <strain evidence="3">JCM 3369</strain>
    </source>
</reference>
<protein>
    <submittedName>
        <fullName evidence="2">Uncharacterized protein</fullName>
    </submittedName>
</protein>
<organism evidence="2 3">
    <name type="scientific">Actinomadura yumaensis</name>
    <dbReference type="NCBI Taxonomy" id="111807"/>
    <lineage>
        <taxon>Bacteria</taxon>
        <taxon>Bacillati</taxon>
        <taxon>Actinomycetota</taxon>
        <taxon>Actinomycetes</taxon>
        <taxon>Streptosporangiales</taxon>
        <taxon>Thermomonosporaceae</taxon>
        <taxon>Actinomadura</taxon>
    </lineage>
</organism>
<dbReference type="Proteomes" id="UP001596380">
    <property type="component" value="Unassembled WGS sequence"/>
</dbReference>
<gene>
    <name evidence="2" type="ORF">ACFQKB_43615</name>
</gene>
<evidence type="ECO:0000256" key="1">
    <source>
        <dbReference type="SAM" id="MobiDB-lite"/>
    </source>
</evidence>
<dbReference type="RefSeq" id="WP_164717195.1">
    <property type="nucleotide sequence ID" value="NZ_JBHSXE010000001.1"/>
</dbReference>
<evidence type="ECO:0000313" key="3">
    <source>
        <dbReference type="Proteomes" id="UP001596380"/>
    </source>
</evidence>
<dbReference type="EMBL" id="JBHSXS010000058">
    <property type="protein sequence ID" value="MFC6886714.1"/>
    <property type="molecule type" value="Genomic_DNA"/>
</dbReference>
<accession>A0ABW2CY04</accession>
<evidence type="ECO:0000313" key="2">
    <source>
        <dbReference type="EMBL" id="MFC6886714.1"/>
    </source>
</evidence>
<feature type="region of interest" description="Disordered" evidence="1">
    <location>
        <begin position="1"/>
        <end position="50"/>
    </location>
</feature>
<proteinExistence type="predicted"/>
<sequence>MASIVDRIKHYLRSPQGQRTRAKAQRLARDPRTQAKARSLLARLRGGKRH</sequence>
<name>A0ABW2CY04_9ACTN</name>